<evidence type="ECO:0000313" key="2">
    <source>
        <dbReference type="EMBL" id="QHI99263.1"/>
    </source>
</evidence>
<keyword evidence="3" id="KW-1185">Reference proteome</keyword>
<evidence type="ECO:0000313" key="3">
    <source>
        <dbReference type="Proteomes" id="UP000464787"/>
    </source>
</evidence>
<evidence type="ECO:0008006" key="4">
    <source>
        <dbReference type="Google" id="ProtNLM"/>
    </source>
</evidence>
<feature type="transmembrane region" description="Helical" evidence="1">
    <location>
        <begin position="201"/>
        <end position="218"/>
    </location>
</feature>
<dbReference type="PANTHER" id="PTHR37312:SF1">
    <property type="entry name" value="MEMBRANE-BOUND ACYLTRANSFERASE YKRP-RELATED"/>
    <property type="match status" value="1"/>
</dbReference>
<keyword evidence="1" id="KW-1133">Transmembrane helix</keyword>
<feature type="transmembrane region" description="Helical" evidence="1">
    <location>
        <begin position="149"/>
        <end position="166"/>
    </location>
</feature>
<sequence>MPEHSAQRNPAVDIGKGIAMLLVLYGHAIGELYLYGDTRAAPVAAQLKLIYSFHMPVFFLFSGMVHRVRELRPQLRNACALLFTAYIVHVFCWAAGTLYATAAPDWKALVFPLIELRHFKAVIVWFLAALALVQLAYHLLSQGPMARRLAVAAIVLAGFVWAQARASNVFELSALLPGLLFFAVGHRMAGPGSLMQRLGRHDGLVLAALVFTVVSAGWNTGCRWDLAGDCPNVPGSFVALMIAGQYGVLPLFLLTALVGCFAVVGLSQRIAVRLPAGGRALAWVGRRTLQLLVVNGLVIFFLHPWLAGVLAPPGSLWALEAIALTMVAGQLLMVLLFGSLTSLPLRLAKYLAARLPLLRA</sequence>
<dbReference type="EMBL" id="CP047650">
    <property type="protein sequence ID" value="QHI99263.1"/>
    <property type="molecule type" value="Genomic_DNA"/>
</dbReference>
<accession>A0A857J7Q0</accession>
<dbReference type="Proteomes" id="UP000464787">
    <property type="component" value="Chromosome"/>
</dbReference>
<reference evidence="2 3" key="1">
    <citation type="submission" date="2020-01" db="EMBL/GenBank/DDBJ databases">
        <title>Genome sequencing of strain KACC 21265.</title>
        <authorList>
            <person name="Heo J."/>
            <person name="Kim S.-J."/>
            <person name="Kim J.-S."/>
            <person name="Hong S.-B."/>
            <person name="Kwon S.-W."/>
        </authorList>
    </citation>
    <scope>NUCLEOTIDE SEQUENCE [LARGE SCALE GENOMIC DNA]</scope>
    <source>
        <strain evidence="2 3">KACC 21265</strain>
    </source>
</reference>
<dbReference type="RefSeq" id="WP_160553044.1">
    <property type="nucleotide sequence ID" value="NZ_CP047650.1"/>
</dbReference>
<feature type="transmembrane region" description="Helical" evidence="1">
    <location>
        <begin position="12"/>
        <end position="29"/>
    </location>
</feature>
<feature type="transmembrane region" description="Helical" evidence="1">
    <location>
        <begin position="238"/>
        <end position="267"/>
    </location>
</feature>
<name>A0A857J7Q0_9BURK</name>
<feature type="transmembrane region" description="Helical" evidence="1">
    <location>
        <begin position="80"/>
        <end position="102"/>
    </location>
</feature>
<organism evidence="2 3">
    <name type="scientific">Xylophilus rhododendri</name>
    <dbReference type="NCBI Taxonomy" id="2697032"/>
    <lineage>
        <taxon>Bacteria</taxon>
        <taxon>Pseudomonadati</taxon>
        <taxon>Pseudomonadota</taxon>
        <taxon>Betaproteobacteria</taxon>
        <taxon>Burkholderiales</taxon>
        <taxon>Xylophilus</taxon>
    </lineage>
</organism>
<keyword evidence="1" id="KW-0812">Transmembrane</keyword>
<dbReference type="PANTHER" id="PTHR37312">
    <property type="entry name" value="MEMBRANE-BOUND ACYLTRANSFERASE YKRP-RELATED"/>
    <property type="match status" value="1"/>
</dbReference>
<keyword evidence="1" id="KW-0472">Membrane</keyword>
<feature type="transmembrane region" description="Helical" evidence="1">
    <location>
        <begin position="122"/>
        <end position="140"/>
    </location>
</feature>
<proteinExistence type="predicted"/>
<dbReference type="KEGG" id="xyk:GT347_15535"/>
<feature type="transmembrane region" description="Helical" evidence="1">
    <location>
        <begin position="288"/>
        <end position="311"/>
    </location>
</feature>
<feature type="transmembrane region" description="Helical" evidence="1">
    <location>
        <begin position="317"/>
        <end position="340"/>
    </location>
</feature>
<evidence type="ECO:0000256" key="1">
    <source>
        <dbReference type="SAM" id="Phobius"/>
    </source>
</evidence>
<dbReference type="AlphaFoldDB" id="A0A857J7Q0"/>
<feature type="transmembrane region" description="Helical" evidence="1">
    <location>
        <begin position="49"/>
        <end position="68"/>
    </location>
</feature>
<dbReference type="InterPro" id="IPR052734">
    <property type="entry name" value="Nod_factor_acetyltransferase"/>
</dbReference>
<gene>
    <name evidence="2" type="ORF">GT347_15535</name>
</gene>
<protein>
    <recommendedName>
        <fullName evidence="4">Acyltransferase 3 domain-containing protein</fullName>
    </recommendedName>
</protein>
<feature type="transmembrane region" description="Helical" evidence="1">
    <location>
        <begin position="172"/>
        <end position="189"/>
    </location>
</feature>